<evidence type="ECO:0000259" key="4">
    <source>
        <dbReference type="SMART" id="SM00563"/>
    </source>
</evidence>
<proteinExistence type="predicted"/>
<dbReference type="PANTHER" id="PTHR10434:SF9">
    <property type="entry name" value="PHOSPHOLIPID_GLYCEROL ACYLTRANSFERASE DOMAIN-CONTAINING PROTEIN"/>
    <property type="match status" value="1"/>
</dbReference>
<evidence type="ECO:0000256" key="3">
    <source>
        <dbReference type="ARBA" id="ARBA00023315"/>
    </source>
</evidence>
<dbReference type="CDD" id="cd07988">
    <property type="entry name" value="LPLAT_ABO13168-like"/>
    <property type="match status" value="1"/>
</dbReference>
<organism evidence="5 6">
    <name type="scientific">Ferrimonas sediminicola</name>
    <dbReference type="NCBI Taxonomy" id="2569538"/>
    <lineage>
        <taxon>Bacteria</taxon>
        <taxon>Pseudomonadati</taxon>
        <taxon>Pseudomonadota</taxon>
        <taxon>Gammaproteobacteria</taxon>
        <taxon>Alteromonadales</taxon>
        <taxon>Ferrimonadaceae</taxon>
        <taxon>Ferrimonas</taxon>
    </lineage>
</organism>
<dbReference type="EMBL" id="SWCI01000022">
    <property type="protein sequence ID" value="TKB46234.1"/>
    <property type="molecule type" value="Genomic_DNA"/>
</dbReference>
<accession>A0A4U1B6P8</accession>
<evidence type="ECO:0000256" key="1">
    <source>
        <dbReference type="ARBA" id="ARBA00005189"/>
    </source>
</evidence>
<dbReference type="PANTHER" id="PTHR10434">
    <property type="entry name" value="1-ACYL-SN-GLYCEROL-3-PHOSPHATE ACYLTRANSFERASE"/>
    <property type="match status" value="1"/>
</dbReference>
<dbReference type="Proteomes" id="UP000305674">
    <property type="component" value="Unassembled WGS sequence"/>
</dbReference>
<dbReference type="AlphaFoldDB" id="A0A4U1B6P8"/>
<evidence type="ECO:0000313" key="5">
    <source>
        <dbReference type="EMBL" id="TKB46234.1"/>
    </source>
</evidence>
<evidence type="ECO:0000256" key="2">
    <source>
        <dbReference type="ARBA" id="ARBA00022679"/>
    </source>
</evidence>
<feature type="domain" description="Phospholipid/glycerol acyltransferase" evidence="4">
    <location>
        <begin position="28"/>
        <end position="137"/>
    </location>
</feature>
<comment type="caution">
    <text evidence="5">The sequence shown here is derived from an EMBL/GenBank/DDBJ whole genome shotgun (WGS) entry which is preliminary data.</text>
</comment>
<dbReference type="Pfam" id="PF01553">
    <property type="entry name" value="Acyltransferase"/>
    <property type="match status" value="1"/>
</dbReference>
<comment type="pathway">
    <text evidence="1">Lipid metabolism.</text>
</comment>
<protein>
    <submittedName>
        <fullName evidence="5">Acyltransferase</fullName>
    </submittedName>
</protein>
<dbReference type="RefSeq" id="WP_136854659.1">
    <property type="nucleotide sequence ID" value="NZ_SWCI01000022.1"/>
</dbReference>
<gene>
    <name evidence="5" type="ORF">FCL40_18000</name>
</gene>
<evidence type="ECO:0000313" key="6">
    <source>
        <dbReference type="Proteomes" id="UP000305674"/>
    </source>
</evidence>
<dbReference type="GO" id="GO:0003841">
    <property type="term" value="F:1-acylglycerol-3-phosphate O-acyltransferase activity"/>
    <property type="evidence" value="ECO:0007669"/>
    <property type="project" value="TreeGrafter"/>
</dbReference>
<dbReference type="InterPro" id="IPR002123">
    <property type="entry name" value="Plipid/glycerol_acylTrfase"/>
</dbReference>
<keyword evidence="2 5" id="KW-0808">Transferase</keyword>
<keyword evidence="6" id="KW-1185">Reference proteome</keyword>
<reference evidence="5 6" key="1">
    <citation type="submission" date="2019-04" db="EMBL/GenBank/DDBJ databases">
        <authorList>
            <person name="Hwang J.C."/>
        </authorList>
    </citation>
    <scope>NUCLEOTIDE SEQUENCE [LARGE SCALE GENOMIC DNA]</scope>
    <source>
        <strain evidence="5 6">IMCC35001</strain>
    </source>
</reference>
<dbReference type="OrthoDB" id="9796839at2"/>
<dbReference type="SMART" id="SM00563">
    <property type="entry name" value="PlsC"/>
    <property type="match status" value="1"/>
</dbReference>
<dbReference type="SUPFAM" id="SSF69593">
    <property type="entry name" value="Glycerol-3-phosphate (1)-acyltransferase"/>
    <property type="match status" value="1"/>
</dbReference>
<dbReference type="GO" id="GO:0006654">
    <property type="term" value="P:phosphatidic acid biosynthetic process"/>
    <property type="evidence" value="ECO:0007669"/>
    <property type="project" value="TreeGrafter"/>
</dbReference>
<sequence>MRQSFCAWLLKRLGWTIEGEIPLQGRYIIVVGPHTSNWDFLIGILAQWALGLNANFIGKHQLFRWPTGWLFRALGGVPVNRGRQNNLVSTAVELFATRENFILALAPEGTRKPVSRWKTGFYHIARQARVPIYCAGLDFQARRVVIRPPLMPGELMAEDMNTLLDFFRAIPGKYPQPVPRYEE</sequence>
<name>A0A4U1B6P8_9GAMM</name>
<keyword evidence="3 5" id="KW-0012">Acyltransferase</keyword>